<keyword evidence="4" id="KW-1185">Reference proteome</keyword>
<comment type="similarity">
    <text evidence="1">Belongs to the polysaccharide synthase family.</text>
</comment>
<dbReference type="Gene3D" id="3.40.50.720">
    <property type="entry name" value="NAD(P)-binding Rossmann-like Domain"/>
    <property type="match status" value="1"/>
</dbReference>
<dbReference type="PANTHER" id="PTHR43318:SF2">
    <property type="entry name" value="UDP-N-ACETYLGLUCOSAMINE 4,6-DEHYDRATASE (INVERTING)"/>
    <property type="match status" value="1"/>
</dbReference>
<organism evidence="3 4">
    <name type="scientific">Collibacillus ludicampi</name>
    <dbReference type="NCBI Taxonomy" id="2771369"/>
    <lineage>
        <taxon>Bacteria</taxon>
        <taxon>Bacillati</taxon>
        <taxon>Bacillota</taxon>
        <taxon>Bacilli</taxon>
        <taxon>Bacillales</taxon>
        <taxon>Alicyclobacillaceae</taxon>
        <taxon>Collibacillus</taxon>
    </lineage>
</organism>
<evidence type="ECO:0000313" key="4">
    <source>
        <dbReference type="Proteomes" id="UP001057291"/>
    </source>
</evidence>
<dbReference type="PANTHER" id="PTHR43318">
    <property type="entry name" value="UDP-N-ACETYLGLUCOSAMINE 4,6-DEHYDRATASE"/>
    <property type="match status" value="1"/>
</dbReference>
<dbReference type="Pfam" id="PF02719">
    <property type="entry name" value="Polysacc_synt_2"/>
    <property type="match status" value="1"/>
</dbReference>
<dbReference type="InterPro" id="IPR036291">
    <property type="entry name" value="NAD(P)-bd_dom_sf"/>
</dbReference>
<feature type="domain" description="Polysaccharide biosynthesis protein CapD-like" evidence="2">
    <location>
        <begin position="18"/>
        <end position="300"/>
    </location>
</feature>
<accession>A0AAV4LF63</accession>
<gene>
    <name evidence="3" type="ORF">DNHGIG_20180</name>
</gene>
<dbReference type="EMBL" id="BOQE01000001">
    <property type="protein sequence ID" value="GIM46469.1"/>
    <property type="molecule type" value="Genomic_DNA"/>
</dbReference>
<evidence type="ECO:0000313" key="3">
    <source>
        <dbReference type="EMBL" id="GIM46469.1"/>
    </source>
</evidence>
<dbReference type="AlphaFoldDB" id="A0AAV4LF63"/>
<dbReference type="CDD" id="cd05237">
    <property type="entry name" value="UDP_invert_4-6DH_SDR_e"/>
    <property type="match status" value="1"/>
</dbReference>
<evidence type="ECO:0000259" key="2">
    <source>
        <dbReference type="Pfam" id="PF02719"/>
    </source>
</evidence>
<dbReference type="SUPFAM" id="SSF51735">
    <property type="entry name" value="NAD(P)-binding Rossmann-fold domains"/>
    <property type="match status" value="1"/>
</dbReference>
<sequence length="350" mass="39490">MLNHFEEQLRAIFQGRTVLITGATGTMGQAMARRILNYEPSTIRLFSRDEYKQYVLKEEIGHIPQYRFLLGDVRDLERVQRAMQGVDIVLHTAALKHLPACEYNPFEAIKTNVIGTQNVIQACLQNNVKKMLLTSSDKAISPENTLGATKLLAERLITAMAHAKGTSSTTFCAVRFGNVLGSRGSVVNRFIEDLRNRQPIKVTDINMTRFMMSIDQAVSLVLKALVLSQGGDVFVLKMPVIRLGDLVDVLIEEFQERVKNNRKSDIKIQTIGIRPGEKMYEELISEEESKIAWEWGDMFVLPPWWNTNPKYPGAIRVSSGLYSSRDIPPLSKKEIKSLLLDSHLLSKIDG</sequence>
<protein>
    <submittedName>
        <fullName evidence="3">Membrane protein</fullName>
    </submittedName>
</protein>
<reference evidence="3" key="1">
    <citation type="journal article" date="2023" name="Int. J. Syst. Evol. Microbiol.">
        <title>Collibacillus ludicampi gen. nov., sp. nov., a new soil bacterium of the family Alicyclobacillaceae.</title>
        <authorList>
            <person name="Jojima T."/>
            <person name="Ioku Y."/>
            <person name="Fukuta Y."/>
            <person name="Shirasaka N."/>
            <person name="Matsumura Y."/>
            <person name="Mori M."/>
        </authorList>
    </citation>
    <scope>NUCLEOTIDE SEQUENCE</scope>
    <source>
        <strain evidence="3">TP075</strain>
    </source>
</reference>
<dbReference type="RefSeq" id="WP_282199567.1">
    <property type="nucleotide sequence ID" value="NZ_BOQE01000001.1"/>
</dbReference>
<evidence type="ECO:0000256" key="1">
    <source>
        <dbReference type="ARBA" id="ARBA00007430"/>
    </source>
</evidence>
<proteinExistence type="inferred from homology"/>
<dbReference type="Proteomes" id="UP001057291">
    <property type="component" value="Unassembled WGS sequence"/>
</dbReference>
<dbReference type="InterPro" id="IPR003869">
    <property type="entry name" value="Polysac_CapD-like"/>
</dbReference>
<name>A0AAV4LF63_9BACL</name>
<dbReference type="InterPro" id="IPR051203">
    <property type="entry name" value="Polysaccharide_Synthase-Rel"/>
</dbReference>
<comment type="caution">
    <text evidence="3">The sequence shown here is derived from an EMBL/GenBank/DDBJ whole genome shotgun (WGS) entry which is preliminary data.</text>
</comment>